<feature type="domain" description="Cytochrome b561" evidence="8">
    <location>
        <begin position="8"/>
        <end position="216"/>
    </location>
</feature>
<dbReference type="PROSITE" id="PS50939">
    <property type="entry name" value="CYTOCHROME_B561"/>
    <property type="match status" value="1"/>
</dbReference>
<keyword evidence="3 7" id="KW-0812">Transmembrane</keyword>
<keyword evidence="2" id="KW-0813">Transport</keyword>
<keyword evidence="5 7" id="KW-1133">Transmembrane helix</keyword>
<evidence type="ECO:0000256" key="1">
    <source>
        <dbReference type="ARBA" id="ARBA00004370"/>
    </source>
</evidence>
<evidence type="ECO:0000256" key="5">
    <source>
        <dbReference type="ARBA" id="ARBA00022989"/>
    </source>
</evidence>
<comment type="subcellular location">
    <subcellularLocation>
        <location evidence="1">Membrane</location>
    </subcellularLocation>
</comment>
<evidence type="ECO:0000256" key="4">
    <source>
        <dbReference type="ARBA" id="ARBA00022982"/>
    </source>
</evidence>
<evidence type="ECO:0000256" key="3">
    <source>
        <dbReference type="ARBA" id="ARBA00022692"/>
    </source>
</evidence>
<feature type="transmembrane region" description="Helical" evidence="7">
    <location>
        <begin position="38"/>
        <end position="56"/>
    </location>
</feature>
<dbReference type="Gene3D" id="1.20.120.1770">
    <property type="match status" value="1"/>
</dbReference>
<proteinExistence type="predicted"/>
<organism evidence="9">
    <name type="scientific">Pyrodinium bahamense</name>
    <dbReference type="NCBI Taxonomy" id="73915"/>
    <lineage>
        <taxon>Eukaryota</taxon>
        <taxon>Sar</taxon>
        <taxon>Alveolata</taxon>
        <taxon>Dinophyceae</taxon>
        <taxon>Gonyaulacales</taxon>
        <taxon>Pyrocystaceae</taxon>
        <taxon>Pyrodinium</taxon>
    </lineage>
</organism>
<dbReference type="AlphaFoldDB" id="A0A7R9ZYZ9"/>
<keyword evidence="6 7" id="KW-0472">Membrane</keyword>
<gene>
    <name evidence="9" type="ORF">PBAH0796_LOCUS3669</name>
</gene>
<evidence type="ECO:0000256" key="6">
    <source>
        <dbReference type="ARBA" id="ARBA00023136"/>
    </source>
</evidence>
<keyword evidence="4" id="KW-0249">Electron transport</keyword>
<evidence type="ECO:0000256" key="2">
    <source>
        <dbReference type="ARBA" id="ARBA00022448"/>
    </source>
</evidence>
<evidence type="ECO:0000259" key="8">
    <source>
        <dbReference type="PROSITE" id="PS50939"/>
    </source>
</evidence>
<dbReference type="InterPro" id="IPR006593">
    <property type="entry name" value="Cyt_b561/ferric_Rdtase_TM"/>
</dbReference>
<feature type="transmembrane region" description="Helical" evidence="7">
    <location>
        <begin position="126"/>
        <end position="146"/>
    </location>
</feature>
<dbReference type="GO" id="GO:0016020">
    <property type="term" value="C:membrane"/>
    <property type="evidence" value="ECO:0007669"/>
    <property type="project" value="UniProtKB-SubCell"/>
</dbReference>
<dbReference type="Pfam" id="PF03188">
    <property type="entry name" value="Cytochrom_B561"/>
    <property type="match status" value="1"/>
</dbReference>
<dbReference type="SMART" id="SM00665">
    <property type="entry name" value="B561"/>
    <property type="match status" value="1"/>
</dbReference>
<accession>A0A7R9ZYZ9</accession>
<evidence type="ECO:0000256" key="7">
    <source>
        <dbReference type="SAM" id="Phobius"/>
    </source>
</evidence>
<feature type="transmembrane region" description="Helical" evidence="7">
    <location>
        <begin position="7"/>
        <end position="26"/>
    </location>
</feature>
<protein>
    <recommendedName>
        <fullName evidence="8">Cytochrome b561 domain-containing protein</fullName>
    </recommendedName>
</protein>
<name>A0A7R9ZYZ9_9DINO</name>
<sequence length="229" mass="24826">MPAAVDVLVCLCAIVVPGIVFGGMFVDAMGGKMSPSVWFGWHPVFMSMAFPGLMALGRWSYNLDPSWGLGKPVLRQVHRAAMILAILAALIGYLAIFKSHYPMRMLFGYDFNHGVWKEWKRVAHSWLGYAAVLLALFQGATGSLKLMALQQHGERTLKFHGKLGKAVIVLGAACMLLAIAFWGLWGTPLKAAIGLPVCMIGLASVAYSRPEDAAESEESEEVSKLSGVE</sequence>
<dbReference type="EMBL" id="HBEG01006167">
    <property type="protein sequence ID" value="CAD8347930.1"/>
    <property type="molecule type" value="Transcribed_RNA"/>
</dbReference>
<feature type="transmembrane region" description="Helical" evidence="7">
    <location>
        <begin position="77"/>
        <end position="96"/>
    </location>
</feature>
<reference evidence="9" key="1">
    <citation type="submission" date="2021-01" db="EMBL/GenBank/DDBJ databases">
        <authorList>
            <person name="Corre E."/>
            <person name="Pelletier E."/>
            <person name="Niang G."/>
            <person name="Scheremetjew M."/>
            <person name="Finn R."/>
            <person name="Kale V."/>
            <person name="Holt S."/>
            <person name="Cochrane G."/>
            <person name="Meng A."/>
            <person name="Brown T."/>
            <person name="Cohen L."/>
        </authorList>
    </citation>
    <scope>NUCLEOTIDE SEQUENCE</scope>
    <source>
        <strain evidence="9">Pbaha01</strain>
    </source>
</reference>
<evidence type="ECO:0000313" key="9">
    <source>
        <dbReference type="EMBL" id="CAD8347930.1"/>
    </source>
</evidence>
<feature type="transmembrane region" description="Helical" evidence="7">
    <location>
        <begin position="166"/>
        <end position="185"/>
    </location>
</feature>